<accession>A0A2T9XXQ2</accession>
<sequence>MKFNWLPSTDIPDTEDNDYISKWKIVTRRRLKNCLQTIFSCKSKKSLVCLALTRIDEYDNGVKSLYTAFNYTNRCQLLPLKPNIKNQVIKLHLSGGITISNSKIYSVLGNYKRNIKVYGLTNILKGYINQNTLFKTIGFTEAYICTYTVNPDDIKILVTSKHLMSLTKHPKMLHIDATYRLIDLGYPVIVVGITDANGMFILIGIAIVSNESADTYFWVMDSLRQEIENKGGFLNPYHIIGDSAPSITNAIQKFNPNCI</sequence>
<organism evidence="2 3">
    <name type="scientific">Furculomyces boomerangus</name>
    <dbReference type="NCBI Taxonomy" id="61424"/>
    <lineage>
        <taxon>Eukaryota</taxon>
        <taxon>Fungi</taxon>
        <taxon>Fungi incertae sedis</taxon>
        <taxon>Zoopagomycota</taxon>
        <taxon>Kickxellomycotina</taxon>
        <taxon>Harpellomycetes</taxon>
        <taxon>Harpellales</taxon>
        <taxon>Harpellaceae</taxon>
        <taxon>Furculomyces</taxon>
    </lineage>
</organism>
<reference evidence="2 3" key="1">
    <citation type="journal article" date="2018" name="MBio">
        <title>Comparative Genomics Reveals the Core Gene Toolbox for the Fungus-Insect Symbiosis.</title>
        <authorList>
            <person name="Wang Y."/>
            <person name="Stata M."/>
            <person name="Wang W."/>
            <person name="Stajich J.E."/>
            <person name="White M.M."/>
            <person name="Moncalvo J.M."/>
        </authorList>
    </citation>
    <scope>NUCLEOTIDE SEQUENCE [LARGE SCALE GENOMIC DNA]</scope>
    <source>
        <strain evidence="2 3">AUS-77-4</strain>
    </source>
</reference>
<name>A0A2T9XXQ2_9FUNG</name>
<proteinExistence type="predicted"/>
<evidence type="ECO:0000313" key="2">
    <source>
        <dbReference type="EMBL" id="PVU84876.1"/>
    </source>
</evidence>
<dbReference type="AlphaFoldDB" id="A0A2T9XXQ2"/>
<comment type="caution">
    <text evidence="2">The sequence shown here is derived from an EMBL/GenBank/DDBJ whole genome shotgun (WGS) entry which is preliminary data.</text>
</comment>
<gene>
    <name evidence="2" type="ORF">BB559_007322</name>
</gene>
<evidence type="ECO:0000259" key="1">
    <source>
        <dbReference type="Pfam" id="PF10551"/>
    </source>
</evidence>
<dbReference type="InterPro" id="IPR018289">
    <property type="entry name" value="MULE_transposase_dom"/>
</dbReference>
<feature type="domain" description="MULE transposase" evidence="1">
    <location>
        <begin position="173"/>
        <end position="256"/>
    </location>
</feature>
<dbReference type="Pfam" id="PF10551">
    <property type="entry name" value="MULE"/>
    <property type="match status" value="1"/>
</dbReference>
<dbReference type="EMBL" id="MBFT01001215">
    <property type="protein sequence ID" value="PVU84876.1"/>
    <property type="molecule type" value="Genomic_DNA"/>
</dbReference>
<dbReference type="OrthoDB" id="119028at2759"/>
<dbReference type="Proteomes" id="UP000245699">
    <property type="component" value="Unassembled WGS sequence"/>
</dbReference>
<protein>
    <recommendedName>
        <fullName evidence="1">MULE transposase domain-containing protein</fullName>
    </recommendedName>
</protein>
<keyword evidence="3" id="KW-1185">Reference proteome</keyword>
<evidence type="ECO:0000313" key="3">
    <source>
        <dbReference type="Proteomes" id="UP000245699"/>
    </source>
</evidence>